<dbReference type="EMBL" id="AHTH01000023">
    <property type="protein sequence ID" value="EHR40965.1"/>
    <property type="molecule type" value="Genomic_DNA"/>
</dbReference>
<accession>H3ZEK2</accession>
<keyword evidence="1" id="KW-0472">Membrane</keyword>
<sequence>MLKHLSPLLKIRNFCQRHPLRVLLATIFAIATVHYALQHEVIFTIAALNGLLQSLLLGLKPNPSHEPEWVADIFTQLKREHDVLHVKQRQLKVQKIKKVALSKLDEQQALLDFPFNLYRVTAMLFPAAQLAALQAWLATELPQAEIID</sequence>
<dbReference type="STRING" id="1129374.AJE_08932"/>
<evidence type="ECO:0000313" key="2">
    <source>
        <dbReference type="EMBL" id="EHR40965.1"/>
    </source>
</evidence>
<keyword evidence="1" id="KW-1133">Transmembrane helix</keyword>
<feature type="transmembrane region" description="Helical" evidence="1">
    <location>
        <begin position="20"/>
        <end position="36"/>
    </location>
</feature>
<protein>
    <submittedName>
        <fullName evidence="2">Uncharacterized protein</fullName>
    </submittedName>
</protein>
<dbReference type="Proteomes" id="UP000012046">
    <property type="component" value="Unassembled WGS sequence"/>
</dbReference>
<gene>
    <name evidence="2" type="ORF">AJE_08932</name>
</gene>
<organism evidence="2 3">
    <name type="scientific">Alishewanella jeotgali KCTC 22429</name>
    <dbReference type="NCBI Taxonomy" id="1129374"/>
    <lineage>
        <taxon>Bacteria</taxon>
        <taxon>Pseudomonadati</taxon>
        <taxon>Pseudomonadota</taxon>
        <taxon>Gammaproteobacteria</taxon>
        <taxon>Alteromonadales</taxon>
        <taxon>Alteromonadaceae</taxon>
        <taxon>Alishewanella</taxon>
    </lineage>
</organism>
<dbReference type="AlphaFoldDB" id="H3ZEK2"/>
<dbReference type="PATRIC" id="fig|1129374.4.peg.1785"/>
<dbReference type="eggNOG" id="ENOG5033KJG">
    <property type="taxonomic scope" value="Bacteria"/>
</dbReference>
<name>H3ZEK2_9ALTE</name>
<reference evidence="2 3" key="1">
    <citation type="journal article" date="2012" name="J. Bacteriol.">
        <title>Genome Sequence of Extracellular-Protease-Producing Alishewanella jeotgali Isolated from Traditional Korean Fermented Seafood.</title>
        <authorList>
            <person name="Jung J."/>
            <person name="Chun J."/>
            <person name="Park W."/>
        </authorList>
    </citation>
    <scope>NUCLEOTIDE SEQUENCE [LARGE SCALE GENOMIC DNA]</scope>
    <source>
        <strain evidence="2 3">KCTC 22429</strain>
    </source>
</reference>
<keyword evidence="3" id="KW-1185">Reference proteome</keyword>
<proteinExistence type="predicted"/>
<comment type="caution">
    <text evidence="2">The sequence shown here is derived from an EMBL/GenBank/DDBJ whole genome shotgun (WGS) entry which is preliminary data.</text>
</comment>
<evidence type="ECO:0000256" key="1">
    <source>
        <dbReference type="SAM" id="Phobius"/>
    </source>
</evidence>
<keyword evidence="1" id="KW-0812">Transmembrane</keyword>
<evidence type="ECO:0000313" key="3">
    <source>
        <dbReference type="Proteomes" id="UP000012046"/>
    </source>
</evidence>